<dbReference type="InterPro" id="IPR000847">
    <property type="entry name" value="LysR_HTH_N"/>
</dbReference>
<organism evidence="6 7">
    <name type="scientific">Novosphingobium mangrovi</name>
    <name type="common">ex Huang et al. 2023</name>
    <dbReference type="NCBI Taxonomy" id="2976432"/>
    <lineage>
        <taxon>Bacteria</taxon>
        <taxon>Pseudomonadati</taxon>
        <taxon>Pseudomonadota</taxon>
        <taxon>Alphaproteobacteria</taxon>
        <taxon>Sphingomonadales</taxon>
        <taxon>Sphingomonadaceae</taxon>
        <taxon>Novosphingobium</taxon>
    </lineage>
</organism>
<dbReference type="CDD" id="cd08472">
    <property type="entry name" value="PBP2_CrgA_like_3"/>
    <property type="match status" value="1"/>
</dbReference>
<dbReference type="PANTHER" id="PTHR30537">
    <property type="entry name" value="HTH-TYPE TRANSCRIPTIONAL REGULATOR"/>
    <property type="match status" value="1"/>
</dbReference>
<dbReference type="Pfam" id="PF00126">
    <property type="entry name" value="HTH_1"/>
    <property type="match status" value="1"/>
</dbReference>
<name>A0ABT2I939_9SPHN</name>
<comment type="caution">
    <text evidence="6">The sequence shown here is derived from an EMBL/GenBank/DDBJ whole genome shotgun (WGS) entry which is preliminary data.</text>
</comment>
<evidence type="ECO:0000313" key="7">
    <source>
        <dbReference type="Proteomes" id="UP001165583"/>
    </source>
</evidence>
<dbReference type="SUPFAM" id="SSF46785">
    <property type="entry name" value="Winged helix' DNA-binding domain"/>
    <property type="match status" value="1"/>
</dbReference>
<evidence type="ECO:0000259" key="5">
    <source>
        <dbReference type="PROSITE" id="PS50931"/>
    </source>
</evidence>
<evidence type="ECO:0000256" key="4">
    <source>
        <dbReference type="ARBA" id="ARBA00023163"/>
    </source>
</evidence>
<accession>A0ABT2I939</accession>
<dbReference type="InterPro" id="IPR005119">
    <property type="entry name" value="LysR_subst-bd"/>
</dbReference>
<dbReference type="InterPro" id="IPR036390">
    <property type="entry name" value="WH_DNA-bd_sf"/>
</dbReference>
<keyword evidence="2" id="KW-0805">Transcription regulation</keyword>
<dbReference type="EMBL" id="JANZXA010000012">
    <property type="protein sequence ID" value="MCT2401083.1"/>
    <property type="molecule type" value="Genomic_DNA"/>
</dbReference>
<dbReference type="Pfam" id="PF03466">
    <property type="entry name" value="LysR_substrate"/>
    <property type="match status" value="1"/>
</dbReference>
<evidence type="ECO:0000313" key="6">
    <source>
        <dbReference type="EMBL" id="MCT2401083.1"/>
    </source>
</evidence>
<dbReference type="Gene3D" id="3.40.190.290">
    <property type="match status" value="1"/>
</dbReference>
<dbReference type="RefSeq" id="WP_260047110.1">
    <property type="nucleotide sequence ID" value="NZ_JANZXA010000012.1"/>
</dbReference>
<dbReference type="SUPFAM" id="SSF53850">
    <property type="entry name" value="Periplasmic binding protein-like II"/>
    <property type="match status" value="1"/>
</dbReference>
<gene>
    <name evidence="6" type="ORF">NZK81_16165</name>
</gene>
<dbReference type="Proteomes" id="UP001165583">
    <property type="component" value="Unassembled WGS sequence"/>
</dbReference>
<feature type="domain" description="HTH lysR-type" evidence="5">
    <location>
        <begin position="1"/>
        <end position="59"/>
    </location>
</feature>
<protein>
    <submittedName>
        <fullName evidence="6">LysR family transcriptional regulator</fullName>
    </submittedName>
</protein>
<keyword evidence="4" id="KW-0804">Transcription</keyword>
<evidence type="ECO:0000256" key="2">
    <source>
        <dbReference type="ARBA" id="ARBA00023015"/>
    </source>
</evidence>
<dbReference type="PROSITE" id="PS50931">
    <property type="entry name" value="HTH_LYSR"/>
    <property type="match status" value="1"/>
</dbReference>
<keyword evidence="7" id="KW-1185">Reference proteome</keyword>
<reference evidence="6" key="1">
    <citation type="submission" date="2022-09" db="EMBL/GenBank/DDBJ databases">
        <title>Novosphingobium sp. Nov., a polycyclic aromatic hydrocarbon-degrading bacterium isolated form mangrove sediments in HongKong.</title>
        <authorList>
            <person name="Hu Z."/>
        </authorList>
    </citation>
    <scope>NUCLEOTIDE SEQUENCE</scope>
    <source>
        <strain evidence="6">HK4-1</strain>
    </source>
</reference>
<evidence type="ECO:0000256" key="3">
    <source>
        <dbReference type="ARBA" id="ARBA00023125"/>
    </source>
</evidence>
<dbReference type="InterPro" id="IPR036388">
    <property type="entry name" value="WH-like_DNA-bd_sf"/>
</dbReference>
<dbReference type="Gene3D" id="1.10.10.10">
    <property type="entry name" value="Winged helix-like DNA-binding domain superfamily/Winged helix DNA-binding domain"/>
    <property type="match status" value="1"/>
</dbReference>
<sequence>MDRIDLFRVFCRVVECASFTRAADQLGLPRSSVSLAVQDLEARLGVRLLHRTTRKVAPTQDGQLFYEKSLAVIGQVEDVEDLFRQGDRGLAGRIHVDMPGRIGRLIVAPALPEFLDRYPGVDVILGVTDRASNLVEDAIDCVLRVGPLADSSLVARHLGDIAFINVASPAYLERHGIPQTPSDFDQHHMVLFASPTTGRVEPFEWCEGSKIRTIRVGGRVTVNNAEAMIAACIAGLGIIQVPAYDVRDEVRSGRLVEVLPGYPAEPMSANLLFPRRRERTRRVLAFADWLENLLAQSIW</sequence>
<dbReference type="InterPro" id="IPR058163">
    <property type="entry name" value="LysR-type_TF_proteobact-type"/>
</dbReference>
<keyword evidence="3" id="KW-0238">DNA-binding</keyword>
<evidence type="ECO:0000256" key="1">
    <source>
        <dbReference type="ARBA" id="ARBA00009437"/>
    </source>
</evidence>
<dbReference type="PANTHER" id="PTHR30537:SF72">
    <property type="entry name" value="LYSR FAMILY TRANSCRIPTIONAL REGULATOR"/>
    <property type="match status" value="1"/>
</dbReference>
<comment type="similarity">
    <text evidence="1">Belongs to the LysR transcriptional regulatory family.</text>
</comment>
<proteinExistence type="inferred from homology"/>